<sequence>MGMTGLRWSRPWPWGLAVLGGLAGGWLMLPRPWVRVEPAPVVVVTPATVTALGYLEPASRVIQLTPPTPSDGGQNSRIASLRVEEGDWVTQGQVIAVLDSQARLQAAYQEAAANLALAQANLAQVLAGAKPGEIQAQKERIQRLIAQRETERAAQMATVNRLQAEVDFATTERNRYRQLFREGAESQSLLDSKELNLKAVQNQLAEAQANLTRIERTVQKQIHEAQATLAQIQEVRSVDVQTAQAEIQIRQSALHKAQVNLEQTRLRAPFAGQILTVYTRPGEVVGTNGVVALGQTQKMTAVLEVYETEIRKVKLGQTVRLFADSINEPLWGKVTQIGVIIQRQNVINSDPSENIDSRVVEVRVELAPQSSQQVAGQTNLQITGEIQP</sequence>
<dbReference type="AlphaFoldDB" id="A0A1J0AC15"/>
<evidence type="ECO:0000256" key="2">
    <source>
        <dbReference type="ARBA" id="ARBA00023054"/>
    </source>
</evidence>
<dbReference type="SUPFAM" id="SSF111369">
    <property type="entry name" value="HlyD-like secretion proteins"/>
    <property type="match status" value="1"/>
</dbReference>
<reference evidence="4 5" key="1">
    <citation type="submission" date="2016-10" db="EMBL/GenBank/DDBJ databases">
        <title>Description of Gloeomargarita lithophora gen. nov., sp. nov., a thylakoid-bearing basal-branching cyanobacterium with intracellular carbonates, and proposal for Gloeomargaritales ord. nov.</title>
        <authorList>
            <person name="Moreira D."/>
            <person name="Tavera R."/>
            <person name="Benzerara K."/>
            <person name="Skouri-Panet F."/>
            <person name="Couradeau E."/>
            <person name="Gerard E."/>
            <person name="Loussert C."/>
            <person name="Novelo E."/>
            <person name="Zivanovic Y."/>
            <person name="Lopez-Garcia P."/>
        </authorList>
    </citation>
    <scope>NUCLEOTIDE SEQUENCE [LARGE SCALE GENOMIC DNA]</scope>
    <source>
        <strain evidence="4 5">D10</strain>
    </source>
</reference>
<organism evidence="4 5">
    <name type="scientific">Gloeomargarita lithophora Alchichica-D10</name>
    <dbReference type="NCBI Taxonomy" id="1188229"/>
    <lineage>
        <taxon>Bacteria</taxon>
        <taxon>Bacillati</taxon>
        <taxon>Cyanobacteriota</taxon>
        <taxon>Cyanophyceae</taxon>
        <taxon>Gloeomargaritales</taxon>
        <taxon>Gloeomargaritaceae</taxon>
        <taxon>Gloeomargarita</taxon>
    </lineage>
</organism>
<dbReference type="Gene3D" id="2.40.50.100">
    <property type="match status" value="2"/>
</dbReference>
<keyword evidence="5" id="KW-1185">Reference proteome</keyword>
<dbReference type="GO" id="GO:0030313">
    <property type="term" value="C:cell envelope"/>
    <property type="evidence" value="ECO:0007669"/>
    <property type="project" value="UniProtKB-SubCell"/>
</dbReference>
<dbReference type="STRING" id="1188229.GlitD10_1158"/>
<accession>A0A1J0AC15</accession>
<keyword evidence="2 3" id="KW-0175">Coiled coil</keyword>
<evidence type="ECO:0000256" key="1">
    <source>
        <dbReference type="ARBA" id="ARBA00004196"/>
    </source>
</evidence>
<evidence type="ECO:0000313" key="5">
    <source>
        <dbReference type="Proteomes" id="UP000180235"/>
    </source>
</evidence>
<dbReference type="NCBIfam" id="TIGR02971">
    <property type="entry name" value="heterocyst_DevB"/>
    <property type="match status" value="1"/>
</dbReference>
<dbReference type="PANTHER" id="PTHR32347">
    <property type="entry name" value="EFFLUX SYSTEM COMPONENT YKNX-RELATED"/>
    <property type="match status" value="1"/>
</dbReference>
<dbReference type="KEGG" id="glt:GlitD10_1158"/>
<evidence type="ECO:0000256" key="3">
    <source>
        <dbReference type="SAM" id="Coils"/>
    </source>
</evidence>
<feature type="coiled-coil region" evidence="3">
    <location>
        <begin position="101"/>
        <end position="224"/>
    </location>
</feature>
<dbReference type="OrthoDB" id="264111at2"/>
<name>A0A1J0AC15_9CYAN</name>
<dbReference type="Gene3D" id="2.40.30.170">
    <property type="match status" value="1"/>
</dbReference>
<dbReference type="Proteomes" id="UP000180235">
    <property type="component" value="Chromosome"/>
</dbReference>
<gene>
    <name evidence="4" type="ORF">GlitD10_1158</name>
</gene>
<dbReference type="InterPro" id="IPR050465">
    <property type="entry name" value="UPF0194_transport"/>
</dbReference>
<dbReference type="PANTHER" id="PTHR32347:SF27">
    <property type="entry name" value="RND EFFLUX PUMP MEMBRANE FUSION PROTEIN BARREL-SANDWICH DOMAIN-CONTAINING PROTEIN"/>
    <property type="match status" value="1"/>
</dbReference>
<protein>
    <submittedName>
        <fullName evidence="4">Membrane-fusion protein</fullName>
    </submittedName>
</protein>
<dbReference type="EMBL" id="CP017675">
    <property type="protein sequence ID" value="APB33478.1"/>
    <property type="molecule type" value="Genomic_DNA"/>
</dbReference>
<proteinExistence type="predicted"/>
<evidence type="ECO:0000313" key="4">
    <source>
        <dbReference type="EMBL" id="APB33478.1"/>
    </source>
</evidence>
<dbReference type="InterPro" id="IPR014315">
    <property type="entry name" value="ABC_heterocyst_DevB"/>
</dbReference>
<comment type="subcellular location">
    <subcellularLocation>
        <location evidence="1">Cell envelope</location>
    </subcellularLocation>
</comment>